<feature type="chain" id="PRO_5002255960" description="Secreted protein" evidence="1">
    <location>
        <begin position="27"/>
        <end position="106"/>
    </location>
</feature>
<feature type="signal peptide" evidence="1">
    <location>
        <begin position="1"/>
        <end position="26"/>
    </location>
</feature>
<reference evidence="2 3" key="1">
    <citation type="submission" date="2015-01" db="EMBL/GenBank/DDBJ databases">
        <title>The Genome Sequence of Exophiala oligosperma CBS72588.</title>
        <authorList>
            <consortium name="The Broad Institute Genomics Platform"/>
            <person name="Cuomo C."/>
            <person name="de Hoog S."/>
            <person name="Gorbushina A."/>
            <person name="Stielow B."/>
            <person name="Teixiera M."/>
            <person name="Abouelleil A."/>
            <person name="Chapman S.B."/>
            <person name="Priest M."/>
            <person name="Young S.K."/>
            <person name="Wortman J."/>
            <person name="Nusbaum C."/>
            <person name="Birren B."/>
        </authorList>
    </citation>
    <scope>NUCLEOTIDE SEQUENCE [LARGE SCALE GENOMIC DNA]</scope>
    <source>
        <strain evidence="2 3">CBS 72588</strain>
    </source>
</reference>
<evidence type="ECO:0000313" key="3">
    <source>
        <dbReference type="Proteomes" id="UP000053342"/>
    </source>
</evidence>
<proteinExistence type="predicted"/>
<sequence length="106" mass="12033">MILVSSFSMRLIRYVSLLCLLQLSQARALLYSNDLPSSLMHLRSKPVISPAGLFCRPTGQSFAGKWGVRLTIYDCHDKCICTMSERVIYSTASLRGNRRIDVFCRQ</sequence>
<organism evidence="2 3">
    <name type="scientific">Exophiala oligosperma</name>
    <dbReference type="NCBI Taxonomy" id="215243"/>
    <lineage>
        <taxon>Eukaryota</taxon>
        <taxon>Fungi</taxon>
        <taxon>Dikarya</taxon>
        <taxon>Ascomycota</taxon>
        <taxon>Pezizomycotina</taxon>
        <taxon>Eurotiomycetes</taxon>
        <taxon>Chaetothyriomycetidae</taxon>
        <taxon>Chaetothyriales</taxon>
        <taxon>Herpotrichiellaceae</taxon>
        <taxon>Exophiala</taxon>
    </lineage>
</organism>
<dbReference type="RefSeq" id="XP_016256895.1">
    <property type="nucleotide sequence ID" value="XM_016412714.1"/>
</dbReference>
<dbReference type="AlphaFoldDB" id="A0A0D2DLT0"/>
<dbReference type="GeneID" id="27363171"/>
<dbReference type="VEuPathDB" id="FungiDB:PV06_11097"/>
<dbReference type="EMBL" id="KN847350">
    <property type="protein sequence ID" value="KIW36679.1"/>
    <property type="molecule type" value="Genomic_DNA"/>
</dbReference>
<evidence type="ECO:0000313" key="2">
    <source>
        <dbReference type="EMBL" id="KIW36679.1"/>
    </source>
</evidence>
<keyword evidence="1" id="KW-0732">Signal</keyword>
<keyword evidence="3" id="KW-1185">Reference proteome</keyword>
<name>A0A0D2DLT0_9EURO</name>
<dbReference type="HOGENOM" id="CLU_2223287_0_0_1"/>
<evidence type="ECO:0008006" key="4">
    <source>
        <dbReference type="Google" id="ProtNLM"/>
    </source>
</evidence>
<protein>
    <recommendedName>
        <fullName evidence="4">Secreted protein</fullName>
    </recommendedName>
</protein>
<dbReference type="Proteomes" id="UP000053342">
    <property type="component" value="Unassembled WGS sequence"/>
</dbReference>
<evidence type="ECO:0000256" key="1">
    <source>
        <dbReference type="SAM" id="SignalP"/>
    </source>
</evidence>
<gene>
    <name evidence="2" type="ORF">PV06_11097</name>
</gene>
<accession>A0A0D2DLT0</accession>